<dbReference type="KEGG" id="tbn:TBH_C2208"/>
<dbReference type="InterPro" id="IPR010869">
    <property type="entry name" value="DUF1501"/>
</dbReference>
<sequence length="439" mass="47300">MSNRMNRREFIKTLGLSTVAGLGWRNMAFADASDTQNIVIVIFLRGACDFLNLFPPVSGADRDLYETARPNLHIPLSQTLPLDGQFGVHPAGAPLKTLFDNNQLAIVRAVGNTVQPSRSHFDAQALLESGTPGTKGTSTGWLARYFASIPNLPPSITVPSVAASSYTPTSFLGDPAVLTMDDPDYFSLDNAHWAWADRLANVLPDLHAGNSPVEQAGSQALTAMQIIASQDFSGYVPGGGAVYPNGYFGDQLKMLAQIIKMNVGLRMGALDFGGWDTHNDQGNGSAGYFSDNLVTPLANGLQAFLTDLGSAGNYLQRTTVIVQTEFGRRVRENADYGTDHGYGADILISGDASQIVGGFHGIWPGLASNQLFEGMDVDVTTDYRRILSEILIRRLENPYLGAIFPGYTGYSPLGVVQGTDLEPIYDNPSDEIFSDGFED</sequence>
<name>A0A7U6GKA5_9GAMM</name>
<protein>
    <recommendedName>
        <fullName evidence="3">DUF1501 domain-containing protein</fullName>
    </recommendedName>
</protein>
<dbReference type="InterPro" id="IPR006311">
    <property type="entry name" value="TAT_signal"/>
</dbReference>
<dbReference type="PROSITE" id="PS51318">
    <property type="entry name" value="TAT"/>
    <property type="match status" value="1"/>
</dbReference>
<dbReference type="Pfam" id="PF07394">
    <property type="entry name" value="DUF1501"/>
    <property type="match status" value="1"/>
</dbReference>
<keyword evidence="2" id="KW-1185">Reference proteome</keyword>
<evidence type="ECO:0000313" key="2">
    <source>
        <dbReference type="Proteomes" id="UP000031631"/>
    </source>
</evidence>
<accession>A0A7U6GKA5</accession>
<reference evidence="1 2" key="1">
    <citation type="journal article" date="2014" name="PLoS ONE">
        <title>Physiological and genomic features of a novel sulfur-oxidizing gammaproteobacterium belonging to a previously uncultivated symbiotic lineage isolated from a hydrothermal vent.</title>
        <authorList>
            <person name="Nunoura T."/>
            <person name="Takaki Y."/>
            <person name="Kazama H."/>
            <person name="Kakuta J."/>
            <person name="Shimamura S."/>
            <person name="Makita H."/>
            <person name="Hirai M."/>
            <person name="Miyazaki M."/>
            <person name="Takai K."/>
        </authorList>
    </citation>
    <scope>NUCLEOTIDE SEQUENCE [LARGE SCALE GENOMIC DNA]</scope>
    <source>
        <strain evidence="1 2">Hiromi1</strain>
    </source>
</reference>
<evidence type="ECO:0008006" key="3">
    <source>
        <dbReference type="Google" id="ProtNLM"/>
    </source>
</evidence>
<evidence type="ECO:0000313" key="1">
    <source>
        <dbReference type="EMBL" id="BAO45119.1"/>
    </source>
</evidence>
<dbReference type="OrthoDB" id="9779968at2"/>
<dbReference type="Proteomes" id="UP000031631">
    <property type="component" value="Chromosome"/>
</dbReference>
<proteinExistence type="predicted"/>
<organism evidence="1 2">
    <name type="scientific">Thiolapillus brandeum</name>
    <dbReference type="NCBI Taxonomy" id="1076588"/>
    <lineage>
        <taxon>Bacteria</taxon>
        <taxon>Pseudomonadati</taxon>
        <taxon>Pseudomonadota</taxon>
        <taxon>Gammaproteobacteria</taxon>
        <taxon>Chromatiales</taxon>
        <taxon>Sedimenticolaceae</taxon>
        <taxon>Thiolapillus</taxon>
    </lineage>
</organism>
<dbReference type="AlphaFoldDB" id="A0A7U6GKA5"/>
<dbReference type="EMBL" id="AP012273">
    <property type="protein sequence ID" value="BAO45119.1"/>
    <property type="molecule type" value="Genomic_DNA"/>
</dbReference>
<gene>
    <name evidence="1" type="ORF">TBH_C2208</name>
</gene>